<dbReference type="RefSeq" id="WP_154572296.1">
    <property type="nucleotide sequence ID" value="NZ_JAQXPA010000063.1"/>
</dbReference>
<dbReference type="InterPro" id="IPR011991">
    <property type="entry name" value="ArsR-like_HTH"/>
</dbReference>
<dbReference type="Gene3D" id="1.10.10.10">
    <property type="entry name" value="Winged helix-like DNA-binding domain superfamily/Winged helix DNA-binding domain"/>
    <property type="match status" value="1"/>
</dbReference>
<feature type="compositionally biased region" description="Basic and acidic residues" evidence="4">
    <location>
        <begin position="21"/>
        <end position="32"/>
    </location>
</feature>
<keyword evidence="3" id="KW-0804">Transcription</keyword>
<name>A0A6A8MBP9_9FIRM</name>
<evidence type="ECO:0000256" key="3">
    <source>
        <dbReference type="ARBA" id="ARBA00023163"/>
    </source>
</evidence>
<keyword evidence="2" id="KW-0238">DNA-binding</keyword>
<accession>A0A6A8MBP9</accession>
<gene>
    <name evidence="6" type="ORF">FYJ66_04375</name>
</gene>
<feature type="region of interest" description="Disordered" evidence="4">
    <location>
        <begin position="1"/>
        <end position="39"/>
    </location>
</feature>
<dbReference type="PRINTS" id="PR00778">
    <property type="entry name" value="HTHARSR"/>
</dbReference>
<dbReference type="SMART" id="SM00418">
    <property type="entry name" value="HTH_ARSR"/>
    <property type="match status" value="1"/>
</dbReference>
<feature type="domain" description="HTH arsR-type" evidence="5">
    <location>
        <begin position="43"/>
        <end position="137"/>
    </location>
</feature>
<dbReference type="CDD" id="cd00090">
    <property type="entry name" value="HTH_ARSR"/>
    <property type="match status" value="1"/>
</dbReference>
<dbReference type="InterPro" id="IPR001845">
    <property type="entry name" value="HTH_ArsR_DNA-bd_dom"/>
</dbReference>
<dbReference type="Pfam" id="PF01022">
    <property type="entry name" value="HTH_5"/>
    <property type="match status" value="1"/>
</dbReference>
<keyword evidence="1" id="KW-0805">Transcription regulation</keyword>
<dbReference type="InterPro" id="IPR036390">
    <property type="entry name" value="WH_DNA-bd_sf"/>
</dbReference>
<dbReference type="PANTHER" id="PTHR43132:SF2">
    <property type="entry name" value="ARSENICAL RESISTANCE OPERON REPRESSOR ARSR-RELATED"/>
    <property type="match status" value="1"/>
</dbReference>
<dbReference type="EMBL" id="VUNB01000003">
    <property type="protein sequence ID" value="MST68827.1"/>
    <property type="molecule type" value="Genomic_DNA"/>
</dbReference>
<dbReference type="NCBIfam" id="NF033788">
    <property type="entry name" value="HTH_metalloreg"/>
    <property type="match status" value="1"/>
</dbReference>
<dbReference type="InterPro" id="IPR051011">
    <property type="entry name" value="Metal_resp_trans_reg"/>
</dbReference>
<dbReference type="AlphaFoldDB" id="A0A6A8MBP9"/>
<evidence type="ECO:0000256" key="4">
    <source>
        <dbReference type="SAM" id="MobiDB-lite"/>
    </source>
</evidence>
<comment type="caution">
    <text evidence="6">The sequence shown here is derived from an EMBL/GenBank/DDBJ whole genome shotgun (WGS) entry which is preliminary data.</text>
</comment>
<dbReference type="PANTHER" id="PTHR43132">
    <property type="entry name" value="ARSENICAL RESISTANCE OPERON REPRESSOR ARSR-RELATED"/>
    <property type="match status" value="1"/>
</dbReference>
<dbReference type="PROSITE" id="PS50987">
    <property type="entry name" value="HTH_ARSR_2"/>
    <property type="match status" value="1"/>
</dbReference>
<protein>
    <submittedName>
        <fullName evidence="6">Winged helix-turn-helix transcriptional regulator</fullName>
    </submittedName>
</protein>
<feature type="compositionally biased region" description="Polar residues" evidence="4">
    <location>
        <begin position="10"/>
        <end position="20"/>
    </location>
</feature>
<evidence type="ECO:0000259" key="5">
    <source>
        <dbReference type="PROSITE" id="PS50987"/>
    </source>
</evidence>
<dbReference type="SUPFAM" id="SSF46785">
    <property type="entry name" value="Winged helix' DNA-binding domain"/>
    <property type="match status" value="1"/>
</dbReference>
<dbReference type="GO" id="GO:0003677">
    <property type="term" value="F:DNA binding"/>
    <property type="evidence" value="ECO:0007669"/>
    <property type="project" value="UniProtKB-KW"/>
</dbReference>
<dbReference type="InterPro" id="IPR036388">
    <property type="entry name" value="WH-like_DNA-bd_sf"/>
</dbReference>
<proteinExistence type="predicted"/>
<organism evidence="6">
    <name type="scientific">Baileyella intestinalis</name>
    <dbReference type="NCBI Taxonomy" id="2606709"/>
    <lineage>
        <taxon>Bacteria</taxon>
        <taxon>Bacillati</taxon>
        <taxon>Bacillota</taxon>
        <taxon>Clostridia</taxon>
        <taxon>Peptostreptococcales</taxon>
        <taxon>Anaerovoracaceae</taxon>
        <taxon>Baileyella</taxon>
    </lineage>
</organism>
<sequence length="145" mass="16504">MKDTRDTTGKSKVSQASIESTTKKLPHDHGHGSNENQLQEHMPKQWEFAYIANIYKQMDDEKRIKIFWILCHVEECVANLAAMMDMSSPAVSHHLSKLKSAGLIVSKRNGKEVYYRAAETKEAELLHKMIEALVDISCPVNMECE</sequence>
<reference evidence="6" key="1">
    <citation type="submission" date="2019-09" db="EMBL/GenBank/DDBJ databases">
        <title>In-depth cultivation of the pig gut microbiome towards novel bacterial diversity and tailored functional studies.</title>
        <authorList>
            <person name="Wylensek D."/>
            <person name="Hitch T.C.A."/>
            <person name="Clavel T."/>
        </authorList>
    </citation>
    <scope>NUCLEOTIDE SEQUENCE</scope>
    <source>
        <strain evidence="6">RF-744-FAT-WT-3</strain>
    </source>
</reference>
<dbReference type="GO" id="GO:0003700">
    <property type="term" value="F:DNA-binding transcription factor activity"/>
    <property type="evidence" value="ECO:0007669"/>
    <property type="project" value="InterPro"/>
</dbReference>
<evidence type="ECO:0000256" key="1">
    <source>
        <dbReference type="ARBA" id="ARBA00023015"/>
    </source>
</evidence>
<evidence type="ECO:0000313" key="6">
    <source>
        <dbReference type="EMBL" id="MST68827.1"/>
    </source>
</evidence>
<evidence type="ECO:0000256" key="2">
    <source>
        <dbReference type="ARBA" id="ARBA00023125"/>
    </source>
</evidence>